<comment type="caution">
    <text evidence="3">The sequence shown here is derived from an EMBL/GenBank/DDBJ whole genome shotgun (WGS) entry which is preliminary data.</text>
</comment>
<dbReference type="PANTHER" id="PTHR38788">
    <property type="entry name" value="CLR5 DOMAIN-CONTAINING PROTEIN"/>
    <property type="match status" value="1"/>
</dbReference>
<proteinExistence type="predicted"/>
<dbReference type="AlphaFoldDB" id="A0AAN6EYY5"/>
<feature type="region of interest" description="Disordered" evidence="1">
    <location>
        <begin position="81"/>
        <end position="187"/>
    </location>
</feature>
<feature type="compositionally biased region" description="Basic and acidic residues" evidence="1">
    <location>
        <begin position="98"/>
        <end position="124"/>
    </location>
</feature>
<sequence length="510" mass="57150">MASEDESSSLDTRHDEKEWEAQKENFRRCYIDQNMTKNDAAEYMKKHFNFDATPRQWERKIKQWEFKKYSSRDERLQQIAQTGKTIFDISRPGRRPRSRTDERGNLHPYEDRNLRRFARREVSKSRSRSRSHSFTGGTRPDLRDEQSPGPSNAIVDQTYNLQLSNPTLLHPPASGGFNVAATPASGDQDEPIQLHYLREEKPPGSGEGSDPEILLTVENSDELPSLEFSDVSGQFDLAGGENQYQNFGDSGLSSEGLGVNGLPMSNENAEYPHASSNSAYNYTISDPTMPASAGFDHFSVFQNNITIPPDMLEENSMLDQGMFDSSTQLQQTPNATSTSNQNNLPTFAIVDTDSQSTTFLPMAEDTTPFPDLATIPPSDPEFPVTDAGPLHTDVMPLLDEYTAAVRATALRCFTDQPYGGDLDARLAADLEYPGQVFRARMAVILDNFAKSQQRAFQSMRDTCSKLRQKNVLLEGLVKEGRQFESDVSRPHRASLPVQSSAYGNIYTNDY</sequence>
<evidence type="ECO:0000313" key="4">
    <source>
        <dbReference type="Proteomes" id="UP001161757"/>
    </source>
</evidence>
<dbReference type="Pfam" id="PF14420">
    <property type="entry name" value="Clr5"/>
    <property type="match status" value="1"/>
</dbReference>
<protein>
    <recommendedName>
        <fullName evidence="2">Clr5 domain-containing protein</fullName>
    </recommendedName>
</protein>
<evidence type="ECO:0000259" key="2">
    <source>
        <dbReference type="Pfam" id="PF14420"/>
    </source>
</evidence>
<accession>A0AAN6EYY5</accession>
<name>A0AAN6EYY5_EXODE</name>
<feature type="compositionally biased region" description="Polar residues" evidence="1">
    <location>
        <begin position="148"/>
        <end position="167"/>
    </location>
</feature>
<feature type="domain" description="Clr5" evidence="2">
    <location>
        <begin position="16"/>
        <end position="68"/>
    </location>
</feature>
<dbReference type="Proteomes" id="UP001161757">
    <property type="component" value="Unassembled WGS sequence"/>
</dbReference>
<dbReference type="InterPro" id="IPR025676">
    <property type="entry name" value="Clr5_dom"/>
</dbReference>
<dbReference type="EMBL" id="JAJGCB010000005">
    <property type="protein sequence ID" value="KAJ8992515.1"/>
    <property type="molecule type" value="Genomic_DNA"/>
</dbReference>
<organism evidence="3 4">
    <name type="scientific">Exophiala dermatitidis</name>
    <name type="common">Black yeast-like fungus</name>
    <name type="synonym">Wangiella dermatitidis</name>
    <dbReference type="NCBI Taxonomy" id="5970"/>
    <lineage>
        <taxon>Eukaryota</taxon>
        <taxon>Fungi</taxon>
        <taxon>Dikarya</taxon>
        <taxon>Ascomycota</taxon>
        <taxon>Pezizomycotina</taxon>
        <taxon>Eurotiomycetes</taxon>
        <taxon>Chaetothyriomycetidae</taxon>
        <taxon>Chaetothyriales</taxon>
        <taxon>Herpotrichiellaceae</taxon>
        <taxon>Exophiala</taxon>
    </lineage>
</organism>
<reference evidence="3" key="1">
    <citation type="submission" date="2023-01" db="EMBL/GenBank/DDBJ databases">
        <title>Exophiala dermititidis isolated from Cystic Fibrosis Patient.</title>
        <authorList>
            <person name="Kurbessoian T."/>
            <person name="Crocker A."/>
            <person name="Murante D."/>
            <person name="Hogan D.A."/>
            <person name="Stajich J.E."/>
        </authorList>
    </citation>
    <scope>NUCLEOTIDE SEQUENCE</scope>
    <source>
        <strain evidence="3">Ex8</strain>
    </source>
</reference>
<evidence type="ECO:0000256" key="1">
    <source>
        <dbReference type="SAM" id="MobiDB-lite"/>
    </source>
</evidence>
<gene>
    <name evidence="3" type="ORF">HRR80_003614</name>
</gene>
<evidence type="ECO:0000313" key="3">
    <source>
        <dbReference type="EMBL" id="KAJ8992515.1"/>
    </source>
</evidence>
<dbReference type="PANTHER" id="PTHR38788:SF3">
    <property type="entry name" value="CLR5 DOMAIN-CONTAINING PROTEIN"/>
    <property type="match status" value="1"/>
</dbReference>